<feature type="signal peptide" evidence="1">
    <location>
        <begin position="1"/>
        <end position="24"/>
    </location>
</feature>
<keyword evidence="1" id="KW-0732">Signal</keyword>
<evidence type="ECO:0000313" key="2">
    <source>
        <dbReference type="EMBL" id="CAA9398804.1"/>
    </source>
</evidence>
<accession>A0A6J4NWE9</accession>
<organism evidence="2">
    <name type="scientific">uncultured Rubrobacteraceae bacterium</name>
    <dbReference type="NCBI Taxonomy" id="349277"/>
    <lineage>
        <taxon>Bacteria</taxon>
        <taxon>Bacillati</taxon>
        <taxon>Actinomycetota</taxon>
        <taxon>Rubrobacteria</taxon>
        <taxon>Rubrobacterales</taxon>
        <taxon>Rubrobacteraceae</taxon>
        <taxon>environmental samples</taxon>
    </lineage>
</organism>
<dbReference type="EMBL" id="CADCUV010000046">
    <property type="protein sequence ID" value="CAA9398804.1"/>
    <property type="molecule type" value="Genomic_DNA"/>
</dbReference>
<sequence>MRLSRFVVLSGFSLVVMLSGLAGAVPSGSLRPVEAASGVSVKVRCDGNPEVTRVTNNRAKALKISSVGSVYQPRSNEPFRMDRKLAPGRSVAFETGYDANNNTLTRQYIYNSDVGRKEGARVKTSVGVFVDRC</sequence>
<name>A0A6J4NWE9_9ACTN</name>
<gene>
    <name evidence="2" type="ORF">AVDCRST_MAG22-1279</name>
</gene>
<evidence type="ECO:0000256" key="1">
    <source>
        <dbReference type="SAM" id="SignalP"/>
    </source>
</evidence>
<proteinExistence type="predicted"/>
<protein>
    <submittedName>
        <fullName evidence="2">Uncharacterized protein</fullName>
    </submittedName>
</protein>
<feature type="chain" id="PRO_5026733419" evidence="1">
    <location>
        <begin position="25"/>
        <end position="133"/>
    </location>
</feature>
<dbReference type="AlphaFoldDB" id="A0A6J4NWE9"/>
<reference evidence="2" key="1">
    <citation type="submission" date="2020-02" db="EMBL/GenBank/DDBJ databases">
        <authorList>
            <person name="Meier V. D."/>
        </authorList>
    </citation>
    <scope>NUCLEOTIDE SEQUENCE</scope>
    <source>
        <strain evidence="2">AVDCRST_MAG22</strain>
    </source>
</reference>